<dbReference type="Proteomes" id="UP001162480">
    <property type="component" value="Chromosome 20"/>
</dbReference>
<gene>
    <name evidence="1" type="ORF">OCTVUL_1B007632</name>
</gene>
<reference evidence="1" key="1">
    <citation type="submission" date="2023-08" db="EMBL/GenBank/DDBJ databases">
        <authorList>
            <person name="Alioto T."/>
            <person name="Alioto T."/>
            <person name="Gomez Garrido J."/>
        </authorList>
    </citation>
    <scope>NUCLEOTIDE SEQUENCE</scope>
</reference>
<evidence type="ECO:0000313" key="2">
    <source>
        <dbReference type="Proteomes" id="UP001162480"/>
    </source>
</evidence>
<name>A0AA36BNY5_OCTVU</name>
<proteinExistence type="predicted"/>
<dbReference type="AlphaFoldDB" id="A0AA36BNY5"/>
<dbReference type="EMBL" id="OX597833">
    <property type="protein sequence ID" value="CAI9737504.1"/>
    <property type="molecule type" value="Genomic_DNA"/>
</dbReference>
<accession>A0AA36BNY5</accession>
<evidence type="ECO:0000313" key="1">
    <source>
        <dbReference type="EMBL" id="CAI9737504.1"/>
    </source>
</evidence>
<keyword evidence="2" id="KW-1185">Reference proteome</keyword>
<protein>
    <submittedName>
        <fullName evidence="1">Uncharacterized protein</fullName>
    </submittedName>
</protein>
<sequence>MKLWLESVFTNDGCLRSNTSVYSVNANPKFAHVSRRQRSVCIHVLVLIVKISRHLYLTHPPAMWTTKMKTD</sequence>
<organism evidence="1 2">
    <name type="scientific">Octopus vulgaris</name>
    <name type="common">Common octopus</name>
    <dbReference type="NCBI Taxonomy" id="6645"/>
    <lineage>
        <taxon>Eukaryota</taxon>
        <taxon>Metazoa</taxon>
        <taxon>Spiralia</taxon>
        <taxon>Lophotrochozoa</taxon>
        <taxon>Mollusca</taxon>
        <taxon>Cephalopoda</taxon>
        <taxon>Coleoidea</taxon>
        <taxon>Octopodiformes</taxon>
        <taxon>Octopoda</taxon>
        <taxon>Incirrata</taxon>
        <taxon>Octopodidae</taxon>
        <taxon>Octopus</taxon>
    </lineage>
</organism>